<feature type="non-terminal residue" evidence="1">
    <location>
        <position position="1"/>
    </location>
</feature>
<sequence length="411" mass="45914">GRPTGLAGPPLSIHEPIFAAVHEKLRNLDSVDGDDLLELVAKLVETANKTYETERAYQEGTVGVLGDVLGVQFTEIVASGTGPRRTTESDAVALSPLSTTSTQAVRCRGEWKLELGIGGDGQLQNALSLRKHLVEHRFEKVLNSSCPTILVTVAGPYIAFSGFLFTEVWISQPFTTYLPLVWQPGMEAANVRELSKYFRVFRDALSELQAKYEGITVQDKFSKTLLLPRPTYQHDSRPPEDLCFLGRRCLFRATYGGKQALVKFGERYGKAAHEILADAGLAPKLYCCIRIRGGLTMAIMEYVDSQDAHSAFWGRAIPEQVVDDVKRALELLHRQNLVFGDLRIPNVLVSKVDSEGDVGRWVTRLVDFSWAGRDDVDRYPPNLNLDIRWHPDVKANGIMRMAHDLFMLEEL</sequence>
<accession>A0A5C3KIF4</accession>
<keyword evidence="2" id="KW-1185">Reference proteome</keyword>
<evidence type="ECO:0000313" key="1">
    <source>
        <dbReference type="EMBL" id="TFK20031.1"/>
    </source>
</evidence>
<protein>
    <recommendedName>
        <fullName evidence="3">Protein kinase domain-containing protein</fullName>
    </recommendedName>
</protein>
<name>A0A5C3KIF4_COPMA</name>
<evidence type="ECO:0000313" key="2">
    <source>
        <dbReference type="Proteomes" id="UP000307440"/>
    </source>
</evidence>
<dbReference type="AlphaFoldDB" id="A0A5C3KIF4"/>
<feature type="non-terminal residue" evidence="1">
    <location>
        <position position="411"/>
    </location>
</feature>
<dbReference type="STRING" id="230819.A0A5C3KIF4"/>
<organism evidence="1 2">
    <name type="scientific">Coprinopsis marcescibilis</name>
    <name type="common">Agaric fungus</name>
    <name type="synonym">Psathyrella marcescibilis</name>
    <dbReference type="NCBI Taxonomy" id="230819"/>
    <lineage>
        <taxon>Eukaryota</taxon>
        <taxon>Fungi</taxon>
        <taxon>Dikarya</taxon>
        <taxon>Basidiomycota</taxon>
        <taxon>Agaricomycotina</taxon>
        <taxon>Agaricomycetes</taxon>
        <taxon>Agaricomycetidae</taxon>
        <taxon>Agaricales</taxon>
        <taxon>Agaricineae</taxon>
        <taxon>Psathyrellaceae</taxon>
        <taxon>Coprinopsis</taxon>
    </lineage>
</organism>
<dbReference type="SUPFAM" id="SSF56112">
    <property type="entry name" value="Protein kinase-like (PK-like)"/>
    <property type="match status" value="1"/>
</dbReference>
<proteinExistence type="predicted"/>
<reference evidence="1 2" key="1">
    <citation type="journal article" date="2019" name="Nat. Ecol. Evol.">
        <title>Megaphylogeny resolves global patterns of mushroom evolution.</title>
        <authorList>
            <person name="Varga T."/>
            <person name="Krizsan K."/>
            <person name="Foldi C."/>
            <person name="Dima B."/>
            <person name="Sanchez-Garcia M."/>
            <person name="Sanchez-Ramirez S."/>
            <person name="Szollosi G.J."/>
            <person name="Szarkandi J.G."/>
            <person name="Papp V."/>
            <person name="Albert L."/>
            <person name="Andreopoulos W."/>
            <person name="Angelini C."/>
            <person name="Antonin V."/>
            <person name="Barry K.W."/>
            <person name="Bougher N.L."/>
            <person name="Buchanan P."/>
            <person name="Buyck B."/>
            <person name="Bense V."/>
            <person name="Catcheside P."/>
            <person name="Chovatia M."/>
            <person name="Cooper J."/>
            <person name="Damon W."/>
            <person name="Desjardin D."/>
            <person name="Finy P."/>
            <person name="Geml J."/>
            <person name="Haridas S."/>
            <person name="Hughes K."/>
            <person name="Justo A."/>
            <person name="Karasinski D."/>
            <person name="Kautmanova I."/>
            <person name="Kiss B."/>
            <person name="Kocsube S."/>
            <person name="Kotiranta H."/>
            <person name="LaButti K.M."/>
            <person name="Lechner B.E."/>
            <person name="Liimatainen K."/>
            <person name="Lipzen A."/>
            <person name="Lukacs Z."/>
            <person name="Mihaltcheva S."/>
            <person name="Morgado L.N."/>
            <person name="Niskanen T."/>
            <person name="Noordeloos M.E."/>
            <person name="Ohm R.A."/>
            <person name="Ortiz-Santana B."/>
            <person name="Ovrebo C."/>
            <person name="Racz N."/>
            <person name="Riley R."/>
            <person name="Savchenko A."/>
            <person name="Shiryaev A."/>
            <person name="Soop K."/>
            <person name="Spirin V."/>
            <person name="Szebenyi C."/>
            <person name="Tomsovsky M."/>
            <person name="Tulloss R.E."/>
            <person name="Uehling J."/>
            <person name="Grigoriev I.V."/>
            <person name="Vagvolgyi C."/>
            <person name="Papp T."/>
            <person name="Martin F.M."/>
            <person name="Miettinen O."/>
            <person name="Hibbett D.S."/>
            <person name="Nagy L.G."/>
        </authorList>
    </citation>
    <scope>NUCLEOTIDE SEQUENCE [LARGE SCALE GENOMIC DNA]</scope>
    <source>
        <strain evidence="1 2">CBS 121175</strain>
    </source>
</reference>
<dbReference type="InterPro" id="IPR011009">
    <property type="entry name" value="Kinase-like_dom_sf"/>
</dbReference>
<dbReference type="Proteomes" id="UP000307440">
    <property type="component" value="Unassembled WGS sequence"/>
</dbReference>
<dbReference type="OrthoDB" id="3250441at2759"/>
<gene>
    <name evidence="1" type="ORF">FA15DRAFT_549320</name>
</gene>
<dbReference type="EMBL" id="ML210315">
    <property type="protein sequence ID" value="TFK20031.1"/>
    <property type="molecule type" value="Genomic_DNA"/>
</dbReference>
<evidence type="ECO:0008006" key="3">
    <source>
        <dbReference type="Google" id="ProtNLM"/>
    </source>
</evidence>